<evidence type="ECO:0000256" key="3">
    <source>
        <dbReference type="ARBA" id="ARBA00022944"/>
    </source>
</evidence>
<evidence type="ECO:0000256" key="2">
    <source>
        <dbReference type="ARBA" id="ARBA00022679"/>
    </source>
</evidence>
<dbReference type="PANTHER" id="PTHR34136">
    <property type="match status" value="1"/>
</dbReference>
<sequence>MERNRVYILGCGIDIVDSRLALKKAEELILRGIPSQVITLNAEIAYAASLDDRLRQVINEADLVTPDGIGIVWAARHKGYDIKERVTGIDMVYNLCQLAANKGYRVFLLGASPGVAEKAACELKKMYPYLIICGTRDGYFREEEKEEVIKSIREARPHILLVALGAPKQEFFISRHKEELGVPLCLGVGGSFDVIAGVKKRAPGFMIRLNLEWLYRLLSEPSRFKRQMALPKFVLKVLREK</sequence>
<protein>
    <recommendedName>
        <fullName evidence="5">N-acetylglucosaminyldiphosphoundecaprenol N-acetyl-beta-D-mannosaminyltransferase</fullName>
        <ecNumber evidence="5">2.4.1.187</ecNumber>
    </recommendedName>
    <alternativeName>
        <fullName evidence="5">N-acetylmannosaminyltransferase</fullName>
    </alternativeName>
    <alternativeName>
        <fullName evidence="5">UDP-N-acetylmannosamine transferase</fullName>
    </alternativeName>
    <alternativeName>
        <fullName evidence="5">UDP-N-acetylmannosamine:N-acetylglucosaminyl pyrophosphorylundecaprenol N-acetylmannosaminyltransferase</fullName>
    </alternativeName>
</protein>
<keyword evidence="2 5" id="KW-0808">Transferase</keyword>
<evidence type="ECO:0000313" key="6">
    <source>
        <dbReference type="EMBL" id="SHG92552.1"/>
    </source>
</evidence>
<dbReference type="GO" id="GO:0047244">
    <property type="term" value="F:N-acetylglucosaminyldiphosphoundecaprenol N-acetyl-beta-D-mannosaminyltransferase activity"/>
    <property type="evidence" value="ECO:0007669"/>
    <property type="project" value="UniProtKB-UniRule"/>
</dbReference>
<gene>
    <name evidence="6" type="ORF">SAMN02745221_01286</name>
</gene>
<keyword evidence="7" id="KW-1185">Reference proteome</keyword>
<comment type="function">
    <text evidence="5">Catalyzes the conversion of GlcNAc-PP-undecaprenol into ManNAc-GlcNAc-PP-undecaprenol, the first committed lipid intermediate in the de novo synthesis of teichoic acid.</text>
</comment>
<dbReference type="UniPathway" id="UPA00632"/>
<dbReference type="PANTHER" id="PTHR34136:SF1">
    <property type="entry name" value="UDP-N-ACETYL-D-MANNOSAMINURONIC ACID TRANSFERASE"/>
    <property type="match status" value="1"/>
</dbReference>
<comment type="pathway">
    <text evidence="5">Cell wall biogenesis; teichoic acid biosynthesis.</text>
</comment>
<keyword evidence="4 5" id="KW-0961">Cell wall biogenesis/degradation</keyword>
<evidence type="ECO:0000256" key="5">
    <source>
        <dbReference type="HAMAP-Rule" id="MF_02070"/>
    </source>
</evidence>
<dbReference type="InterPro" id="IPR034714">
    <property type="entry name" value="TagA_TarA"/>
</dbReference>
<comment type="catalytic activity">
    <reaction evidence="5">
        <text>UDP-N-acetyl-alpha-D-mannosamine + N-acetyl-alpha-D-glucosaminyl-di-trans,octa-cis-undecaprenyl diphosphate = N-acetyl-beta-D-mannosaminyl-(1-&gt;4)-N-acetyl-alpha-D-glucosaminyl di-trans,octa-cis-undecaprenyl diphosphate + UDP + H(+)</text>
        <dbReference type="Rhea" id="RHEA:16053"/>
        <dbReference type="ChEBI" id="CHEBI:15378"/>
        <dbReference type="ChEBI" id="CHEBI:58223"/>
        <dbReference type="ChEBI" id="CHEBI:62959"/>
        <dbReference type="ChEBI" id="CHEBI:68623"/>
        <dbReference type="ChEBI" id="CHEBI:132210"/>
        <dbReference type="EC" id="2.4.1.187"/>
    </reaction>
</comment>
<dbReference type="AlphaFoldDB" id="A0A1M5NSP5"/>
<reference evidence="7" key="1">
    <citation type="submission" date="2016-11" db="EMBL/GenBank/DDBJ databases">
        <authorList>
            <person name="Varghese N."/>
            <person name="Submissions S."/>
        </authorList>
    </citation>
    <scope>NUCLEOTIDE SEQUENCE [LARGE SCALE GENOMIC DNA]</scope>
    <source>
        <strain evidence="7">DSM 11003</strain>
    </source>
</reference>
<accession>A0A1M5NSP5</accession>
<keyword evidence="3 5" id="KW-0777">Teichoic acid biosynthesis</keyword>
<comment type="similarity">
    <text evidence="5">Belongs to the glycosyltransferase 26 family. TagA/TarA subfamily.</text>
</comment>
<dbReference type="STRING" id="1123382.SAMN02745221_01286"/>
<evidence type="ECO:0000256" key="4">
    <source>
        <dbReference type="ARBA" id="ARBA00023316"/>
    </source>
</evidence>
<dbReference type="EMBL" id="FQWY01000018">
    <property type="protein sequence ID" value="SHG92552.1"/>
    <property type="molecule type" value="Genomic_DNA"/>
</dbReference>
<evidence type="ECO:0000313" key="7">
    <source>
        <dbReference type="Proteomes" id="UP000242329"/>
    </source>
</evidence>
<dbReference type="EC" id="2.4.1.187" evidence="5"/>
<dbReference type="GO" id="GO:0019350">
    <property type="term" value="P:teichoic acid biosynthetic process"/>
    <property type="evidence" value="ECO:0007669"/>
    <property type="project" value="UniProtKB-UniRule"/>
</dbReference>
<dbReference type="Proteomes" id="UP000242329">
    <property type="component" value="Unassembled WGS sequence"/>
</dbReference>
<proteinExistence type="inferred from homology"/>
<keyword evidence="1 5" id="KW-0328">Glycosyltransferase</keyword>
<name>A0A1M5NSP5_9FIRM</name>
<dbReference type="OrthoDB" id="9771846at2"/>
<dbReference type="HAMAP" id="MF_02070">
    <property type="entry name" value="TagA_TarA"/>
    <property type="match status" value="1"/>
</dbReference>
<dbReference type="RefSeq" id="WP_073091825.1">
    <property type="nucleotide sequence ID" value="NZ_FQWY01000018.1"/>
</dbReference>
<evidence type="ECO:0000256" key="1">
    <source>
        <dbReference type="ARBA" id="ARBA00022676"/>
    </source>
</evidence>
<organism evidence="6 7">
    <name type="scientific">Thermosyntropha lipolytica DSM 11003</name>
    <dbReference type="NCBI Taxonomy" id="1123382"/>
    <lineage>
        <taxon>Bacteria</taxon>
        <taxon>Bacillati</taxon>
        <taxon>Bacillota</taxon>
        <taxon>Clostridia</taxon>
        <taxon>Eubacteriales</taxon>
        <taxon>Syntrophomonadaceae</taxon>
        <taxon>Thermosyntropha</taxon>
    </lineage>
</organism>
<dbReference type="NCBIfam" id="TIGR00696">
    <property type="entry name" value="wecG_tagA_cpsF"/>
    <property type="match status" value="1"/>
</dbReference>
<dbReference type="CDD" id="cd06533">
    <property type="entry name" value="Glyco_transf_WecG_TagA"/>
    <property type="match status" value="1"/>
</dbReference>
<dbReference type="GO" id="GO:0071555">
    <property type="term" value="P:cell wall organization"/>
    <property type="evidence" value="ECO:0007669"/>
    <property type="project" value="UniProtKB-KW"/>
</dbReference>
<dbReference type="InterPro" id="IPR004629">
    <property type="entry name" value="WecG_TagA_CpsF"/>
</dbReference>
<dbReference type="Pfam" id="PF03808">
    <property type="entry name" value="Glyco_tran_WecG"/>
    <property type="match status" value="1"/>
</dbReference>